<reference evidence="1" key="1">
    <citation type="submission" date="2021-02" db="EMBL/GenBank/DDBJ databases">
        <title>Comparative genomics reveals that relaxation of natural selection precedes convergent phenotypic evolution of cavefish.</title>
        <authorList>
            <person name="Peng Z."/>
        </authorList>
    </citation>
    <scope>NUCLEOTIDE SEQUENCE</scope>
    <source>
        <tissue evidence="1">Muscle</tissue>
    </source>
</reference>
<comment type="caution">
    <text evidence="1">The sequence shown here is derived from an EMBL/GenBank/DDBJ whole genome shotgun (WGS) entry which is preliminary data.</text>
</comment>
<protein>
    <submittedName>
        <fullName evidence="1">Uncharacterized protein</fullName>
    </submittedName>
</protein>
<dbReference type="AlphaFoldDB" id="A0A9W7WSX7"/>
<organism evidence="1 2">
    <name type="scientific">Triplophysa rosa</name>
    <name type="common">Cave loach</name>
    <dbReference type="NCBI Taxonomy" id="992332"/>
    <lineage>
        <taxon>Eukaryota</taxon>
        <taxon>Metazoa</taxon>
        <taxon>Chordata</taxon>
        <taxon>Craniata</taxon>
        <taxon>Vertebrata</taxon>
        <taxon>Euteleostomi</taxon>
        <taxon>Actinopterygii</taxon>
        <taxon>Neopterygii</taxon>
        <taxon>Teleostei</taxon>
        <taxon>Ostariophysi</taxon>
        <taxon>Cypriniformes</taxon>
        <taxon>Nemacheilidae</taxon>
        <taxon>Triplophysa</taxon>
    </lineage>
</organism>
<sequence>DYHTWISSYYQRAGVFTENDGVPMFWKRLFLIQFPCLILKLKKDGSRGTGVFVSAYQRFQNQ</sequence>
<proteinExistence type="predicted"/>
<evidence type="ECO:0000313" key="1">
    <source>
        <dbReference type="EMBL" id="KAI7807857.1"/>
    </source>
</evidence>
<dbReference type="EMBL" id="JAFHDT010000007">
    <property type="protein sequence ID" value="KAI7807857.1"/>
    <property type="molecule type" value="Genomic_DNA"/>
</dbReference>
<gene>
    <name evidence="1" type="ORF">IRJ41_011512</name>
</gene>
<accession>A0A9W7WSX7</accession>
<name>A0A9W7WSX7_TRIRA</name>
<dbReference type="Proteomes" id="UP001059041">
    <property type="component" value="Linkage Group LG7"/>
</dbReference>
<evidence type="ECO:0000313" key="2">
    <source>
        <dbReference type="Proteomes" id="UP001059041"/>
    </source>
</evidence>
<keyword evidence="2" id="KW-1185">Reference proteome</keyword>
<feature type="non-terminal residue" evidence="1">
    <location>
        <position position="1"/>
    </location>
</feature>